<protein>
    <submittedName>
        <fullName evidence="1">Uncharacterized protein</fullName>
    </submittedName>
</protein>
<dbReference type="RefSeq" id="WP_076423526.1">
    <property type="nucleotide sequence ID" value="NZ_FTMP01000001.1"/>
</dbReference>
<dbReference type="Proteomes" id="UP000185841">
    <property type="component" value="Unassembled WGS sequence"/>
</dbReference>
<dbReference type="EMBL" id="FTMP01000001">
    <property type="protein sequence ID" value="SIP89458.1"/>
    <property type="molecule type" value="Genomic_DNA"/>
</dbReference>
<evidence type="ECO:0000313" key="2">
    <source>
        <dbReference type="Proteomes" id="UP000185841"/>
    </source>
</evidence>
<dbReference type="AlphaFoldDB" id="A0A1N6NBJ8"/>
<gene>
    <name evidence="1" type="ORF">SAMN05878282_101198</name>
</gene>
<evidence type="ECO:0000313" key="1">
    <source>
        <dbReference type="EMBL" id="SIP89458.1"/>
    </source>
</evidence>
<reference evidence="1 2" key="1">
    <citation type="submission" date="2017-01" db="EMBL/GenBank/DDBJ databases">
        <authorList>
            <person name="Mah S.A."/>
            <person name="Swanson W.J."/>
            <person name="Moy G.W."/>
            <person name="Vacquier V.D."/>
        </authorList>
    </citation>
    <scope>NUCLEOTIDE SEQUENCE [LARGE SCALE GENOMIC DNA]</scope>
    <source>
        <strain evidence="1 2">RU36E</strain>
    </source>
</reference>
<name>A0A1N6NBJ8_AQUAC</name>
<sequence>MAQVAYLQLVGSSAPIAKAPLSILADTFLPGLERFNQLTRDMRAKGITVVGADFPDNCLVIEEEQAELLARAFAHEIRSVRTKAGTGGRIARRTATIRGIDVVWHSVLQEQGA</sequence>
<proteinExistence type="predicted"/>
<organism evidence="1 2">
    <name type="scientific">Aquipseudomonas alcaligenes</name>
    <name type="common">Pseudomonas alcaligenes</name>
    <dbReference type="NCBI Taxonomy" id="43263"/>
    <lineage>
        <taxon>Bacteria</taxon>
        <taxon>Pseudomonadati</taxon>
        <taxon>Pseudomonadota</taxon>
        <taxon>Gammaproteobacteria</taxon>
        <taxon>Pseudomonadales</taxon>
        <taxon>Pseudomonadaceae</taxon>
        <taxon>Aquipseudomonas</taxon>
    </lineage>
</organism>
<accession>A0A1N6NBJ8</accession>